<comment type="caution">
    <text evidence="1">The sequence shown here is derived from an EMBL/GenBank/DDBJ whole genome shotgun (WGS) entry which is preliminary data.</text>
</comment>
<dbReference type="PANTHER" id="PTHR34305:SF1">
    <property type="entry name" value="SWIM-TYPE DOMAIN-CONTAINING PROTEIN"/>
    <property type="match status" value="1"/>
</dbReference>
<dbReference type="Proteomes" id="UP001465755">
    <property type="component" value="Unassembled WGS sequence"/>
</dbReference>
<gene>
    <name evidence="1" type="ORF">WJX73_005693</name>
</gene>
<protein>
    <recommendedName>
        <fullName evidence="3">HMG domain-containing protein</fullName>
    </recommendedName>
</protein>
<evidence type="ECO:0000313" key="2">
    <source>
        <dbReference type="Proteomes" id="UP001465755"/>
    </source>
</evidence>
<organism evidence="1 2">
    <name type="scientific">Symbiochloris irregularis</name>
    <dbReference type="NCBI Taxonomy" id="706552"/>
    <lineage>
        <taxon>Eukaryota</taxon>
        <taxon>Viridiplantae</taxon>
        <taxon>Chlorophyta</taxon>
        <taxon>core chlorophytes</taxon>
        <taxon>Trebouxiophyceae</taxon>
        <taxon>Trebouxiales</taxon>
        <taxon>Trebouxiaceae</taxon>
        <taxon>Symbiochloris</taxon>
    </lineage>
</organism>
<evidence type="ECO:0000313" key="1">
    <source>
        <dbReference type="EMBL" id="KAK9815036.1"/>
    </source>
</evidence>
<proteinExistence type="predicted"/>
<reference evidence="1 2" key="1">
    <citation type="journal article" date="2024" name="Nat. Commun.">
        <title>Phylogenomics reveals the evolutionary origins of lichenization in chlorophyte algae.</title>
        <authorList>
            <person name="Puginier C."/>
            <person name="Libourel C."/>
            <person name="Otte J."/>
            <person name="Skaloud P."/>
            <person name="Haon M."/>
            <person name="Grisel S."/>
            <person name="Petersen M."/>
            <person name="Berrin J.G."/>
            <person name="Delaux P.M."/>
            <person name="Dal Grande F."/>
            <person name="Keller J."/>
        </authorList>
    </citation>
    <scope>NUCLEOTIDE SEQUENCE [LARGE SCALE GENOMIC DNA]</scope>
    <source>
        <strain evidence="1 2">SAG 2036</strain>
    </source>
</reference>
<sequence>MALQQFVGGLPSSPADVTLTAQFDITPRLHATAVRAGRTFNDWAVLLKHLRNKFNKFFDFQKGERKLTCLSRERLPRQPQLDAVVYQRYMERVQGTAPFPAVCHVTGEDHTQCSCCQAINWGQEEHGLPCQVVLRGAVVSTCFTSRRCQGLAEDGSPCSGQLTVDGREFGVLRATESLAFGHDLLYHWSDRMVAGHSDTWHTSWLLTILGDKSLTRNQQDQLWGRKGAWSTATLDFIQLQGIDWLAGFRCTCWKKGVSLDGTAVAFHKAQSRIEHPWRALIQEGAERVLGALFSERVFVRDHELRKLLLPFTRKGKGLTVDEHAGLLVRLEALGLEERERALLPFVTETTAAADSGKRIALPGNAVMLACLVGTAPASVYMRPAIFGRVQALLQDGVVAWTGSVSQEIALACPLLHSFLKPHLGAAALPPNVHRLLGHVLQVAQEACRPSTLPPGTQLPAISMAEERRMRASAAAPGDENRPPEQWCILFHVMGDVESPRTVFDIMYTHFPEAPDRIASDNGCNMHSFKLNREPERYRLTQITIDELHYVGHDNCCPAYNTGEYKEITNSSLPEQKNRWIARLSNQVSYMKQFTFMYYMRYYILCLNELQASTAQGTCFFRSPEDAS</sequence>
<name>A0AAW1PN87_9CHLO</name>
<dbReference type="EMBL" id="JALJOQ010000001">
    <property type="protein sequence ID" value="KAK9815036.1"/>
    <property type="molecule type" value="Genomic_DNA"/>
</dbReference>
<dbReference type="PANTHER" id="PTHR34305">
    <property type="entry name" value="EXPRESSED PROTEIN"/>
    <property type="match status" value="1"/>
</dbReference>
<dbReference type="AlphaFoldDB" id="A0AAW1PN87"/>
<evidence type="ECO:0008006" key="3">
    <source>
        <dbReference type="Google" id="ProtNLM"/>
    </source>
</evidence>
<keyword evidence="2" id="KW-1185">Reference proteome</keyword>
<accession>A0AAW1PN87</accession>